<evidence type="ECO:0000256" key="2">
    <source>
        <dbReference type="ARBA" id="ARBA00022475"/>
    </source>
</evidence>
<feature type="transmembrane region" description="Helical" evidence="9">
    <location>
        <begin position="130"/>
        <end position="151"/>
    </location>
</feature>
<evidence type="ECO:0000256" key="4">
    <source>
        <dbReference type="ARBA" id="ARBA00022989"/>
    </source>
</evidence>
<name>A0A448VLE3_9NEIS</name>
<reference evidence="11 12" key="1">
    <citation type="submission" date="2018-12" db="EMBL/GenBank/DDBJ databases">
        <authorList>
            <consortium name="Pathogen Informatics"/>
        </authorList>
    </citation>
    <scope>NUCLEOTIDE SEQUENCE [LARGE SCALE GENOMIC DNA]</scope>
    <source>
        <strain evidence="11 12">NCTC12742</strain>
    </source>
</reference>
<dbReference type="RefSeq" id="WP_050793660.1">
    <property type="nucleotide sequence ID" value="NZ_CAUJRG010000002.1"/>
</dbReference>
<evidence type="ECO:0000256" key="6">
    <source>
        <dbReference type="PIRSR" id="PIRSR005091-1"/>
    </source>
</evidence>
<feature type="active site" evidence="6">
    <location>
        <position position="307"/>
    </location>
</feature>
<organism evidence="11 12">
    <name type="scientific">Neisseria weaveri</name>
    <dbReference type="NCBI Taxonomy" id="28091"/>
    <lineage>
        <taxon>Bacteria</taxon>
        <taxon>Pseudomonadati</taxon>
        <taxon>Pseudomonadota</taxon>
        <taxon>Betaproteobacteria</taxon>
        <taxon>Neisseriales</taxon>
        <taxon>Neisseriaceae</taxon>
        <taxon>Neisseria</taxon>
    </lineage>
</organism>
<dbReference type="Proteomes" id="UP000272771">
    <property type="component" value="Chromosome"/>
</dbReference>
<keyword evidence="3 9" id="KW-0812">Transmembrane</keyword>
<evidence type="ECO:0000256" key="1">
    <source>
        <dbReference type="ARBA" id="ARBA00004651"/>
    </source>
</evidence>
<dbReference type="PANTHER" id="PTHR47371:SF3">
    <property type="entry name" value="PHOSPHOGLYCEROL TRANSFERASE I"/>
    <property type="match status" value="1"/>
</dbReference>
<keyword evidence="12" id="KW-1185">Reference proteome</keyword>
<keyword evidence="7" id="KW-0479">Metal-binding</keyword>
<sequence>MIRLPFRILLFTVAVFALMRGALFAVHHDYFQEASLPAALLSGSRFDLKLAVLAYSPFLLLLVLPWQKVQGRRLRRWAALVCGVVLTVLVGLQMADIAYFGEVNRHIGGDLLNIGGDVGFIFQTAFSSRLGYTVGGVLFLAVMWWLWLKWVVRPEDGGLPSRFVVRVAQSAVLLVCYVFLARGMVVSGKPLNAVDAFNGTGQQQANLTLNGALVTLDAVKDRQNQIPLKYLDDKEMQNFQTAYPDAFRYQPSAQAGGKNVVFILLESWSYRFIDGLSGNNFKATPYTDNLIRHSRVWDHFYAAGQRSIIGIQASLSSVPALPDRQPLGFGLELNNMSRIAELAGKQGYRTLMVQSSNRRSFHMDGIAKALGFQEYYGKEDIPLLREYPQETPAFGWDYDSLMFLGKKISEQPKPFFAFFFSGTTHEPFADPGKEFHLHPHDNRSEQGFLNTLKYSDWSLHQFMEYAKQQTWYKDTVFVITADHTLNSGTPDSKAVERFHIPLIIFESGEQAARYGWQASQYDLLPTFADIIGVKQPVYTFGQSLLNPKQDDLPIMMNQGGSTVMLSGSETAEFDRNQIISQTPSAAPYLKQLQWRMQSADEKLRNNQWTQ</sequence>
<dbReference type="CDD" id="cd16015">
    <property type="entry name" value="LTA_synthase"/>
    <property type="match status" value="1"/>
</dbReference>
<dbReference type="InterPro" id="IPR012160">
    <property type="entry name" value="LtaS-like"/>
</dbReference>
<accession>A0A448VLE3</accession>
<evidence type="ECO:0000256" key="7">
    <source>
        <dbReference type="PIRSR" id="PIRSR005091-2"/>
    </source>
</evidence>
<proteinExistence type="predicted"/>
<comment type="subcellular location">
    <subcellularLocation>
        <location evidence="1">Cell membrane</location>
        <topology evidence="1">Multi-pass membrane protein</topology>
    </subcellularLocation>
</comment>
<dbReference type="InterPro" id="IPR017850">
    <property type="entry name" value="Alkaline_phosphatase_core_sf"/>
</dbReference>
<dbReference type="PIRSF" id="PIRSF005091">
    <property type="entry name" value="Mmb_sulf_HI1246"/>
    <property type="match status" value="1"/>
</dbReference>
<keyword evidence="2" id="KW-1003">Cell membrane</keyword>
<keyword evidence="4 9" id="KW-1133">Transmembrane helix</keyword>
<keyword evidence="5 9" id="KW-0472">Membrane</keyword>
<dbReference type="SUPFAM" id="SSF53649">
    <property type="entry name" value="Alkaline phosphatase-like"/>
    <property type="match status" value="1"/>
</dbReference>
<feature type="binding site" evidence="7">
    <location>
        <position position="425"/>
    </location>
    <ligand>
        <name>substrate</name>
    </ligand>
</feature>
<dbReference type="STRING" id="28091.SAMEA3174300_01394"/>
<evidence type="ECO:0000256" key="5">
    <source>
        <dbReference type="ARBA" id="ARBA00023136"/>
    </source>
</evidence>
<dbReference type="EMBL" id="LR134533">
    <property type="protein sequence ID" value="VEJ50583.1"/>
    <property type="molecule type" value="Genomic_DNA"/>
</dbReference>
<evidence type="ECO:0000313" key="11">
    <source>
        <dbReference type="EMBL" id="VEJ50583.1"/>
    </source>
</evidence>
<dbReference type="Pfam" id="PF00884">
    <property type="entry name" value="Sulfatase"/>
    <property type="match status" value="1"/>
</dbReference>
<gene>
    <name evidence="11" type="primary">ltaS1</name>
    <name evidence="11" type="ORF">NCTC12742_00769</name>
</gene>
<feature type="transmembrane region" description="Helical" evidence="9">
    <location>
        <begin position="78"/>
        <end position="101"/>
    </location>
</feature>
<dbReference type="GO" id="GO:0046872">
    <property type="term" value="F:metal ion binding"/>
    <property type="evidence" value="ECO:0007669"/>
    <property type="project" value="UniProtKB-KW"/>
</dbReference>
<dbReference type="AlphaFoldDB" id="A0A448VLE3"/>
<dbReference type="GO" id="GO:0005886">
    <property type="term" value="C:plasma membrane"/>
    <property type="evidence" value="ECO:0007669"/>
    <property type="project" value="UniProtKB-SubCell"/>
</dbReference>
<feature type="transmembrane region" description="Helical" evidence="9">
    <location>
        <begin position="48"/>
        <end position="66"/>
    </location>
</feature>
<evidence type="ECO:0000256" key="9">
    <source>
        <dbReference type="SAM" id="Phobius"/>
    </source>
</evidence>
<dbReference type="Gene3D" id="3.30.1120.80">
    <property type="match status" value="1"/>
</dbReference>
<feature type="binding site" evidence="8">
    <location>
        <position position="482"/>
    </location>
    <ligand>
        <name>Mn(2+)</name>
        <dbReference type="ChEBI" id="CHEBI:29035"/>
    </ligand>
</feature>
<protein>
    <submittedName>
        <fullName evidence="11">Lipoteichoic acid synthase 1</fullName>
    </submittedName>
</protein>
<dbReference type="Gene3D" id="3.40.720.10">
    <property type="entry name" value="Alkaline Phosphatase, subunit A"/>
    <property type="match status" value="1"/>
</dbReference>
<feature type="binding site" evidence="8">
    <location>
        <position position="266"/>
    </location>
    <ligand>
        <name>Mn(2+)</name>
        <dbReference type="ChEBI" id="CHEBI:29035"/>
    </ligand>
</feature>
<evidence type="ECO:0000256" key="8">
    <source>
        <dbReference type="PIRSR" id="PIRSR005091-3"/>
    </source>
</evidence>
<feature type="transmembrane region" description="Helical" evidence="9">
    <location>
        <begin position="163"/>
        <end position="180"/>
    </location>
</feature>
<evidence type="ECO:0000259" key="10">
    <source>
        <dbReference type="Pfam" id="PF00884"/>
    </source>
</evidence>
<feature type="domain" description="Sulfatase N-terminal" evidence="10">
    <location>
        <begin position="258"/>
        <end position="533"/>
    </location>
</feature>
<keyword evidence="7" id="KW-0464">Manganese</keyword>
<evidence type="ECO:0000313" key="12">
    <source>
        <dbReference type="Proteomes" id="UP000272771"/>
    </source>
</evidence>
<dbReference type="PANTHER" id="PTHR47371">
    <property type="entry name" value="LIPOTEICHOIC ACID SYNTHASE"/>
    <property type="match status" value="1"/>
</dbReference>
<dbReference type="InterPro" id="IPR000917">
    <property type="entry name" value="Sulfatase_N"/>
</dbReference>
<dbReference type="InterPro" id="IPR050448">
    <property type="entry name" value="OpgB/LTA_synthase_biosynth"/>
</dbReference>
<evidence type="ECO:0000256" key="3">
    <source>
        <dbReference type="ARBA" id="ARBA00022692"/>
    </source>
</evidence>
<feature type="binding site" evidence="8">
    <location>
        <position position="483"/>
    </location>
    <ligand>
        <name>Mn(2+)</name>
        <dbReference type="ChEBI" id="CHEBI:29035"/>
    </ligand>
</feature>